<dbReference type="InterPro" id="IPR000385">
    <property type="entry name" value="MoaA_NifB_PqqE_Fe-S-bd_CS"/>
</dbReference>
<evidence type="ECO:0000256" key="3">
    <source>
        <dbReference type="ARBA" id="ARBA00022691"/>
    </source>
</evidence>
<comment type="cofactor">
    <cofactor evidence="1">
        <name>[4Fe-4S] cluster</name>
        <dbReference type="ChEBI" id="CHEBI:49883"/>
    </cofactor>
</comment>
<dbReference type="SFLD" id="SFLDG01067">
    <property type="entry name" value="SPASM/twitch_domain_containing"/>
    <property type="match status" value="1"/>
</dbReference>
<dbReference type="Pfam" id="PF04055">
    <property type="entry name" value="Radical_SAM"/>
    <property type="match status" value="1"/>
</dbReference>
<keyword evidence="5" id="KW-0560">Oxidoreductase</keyword>
<keyword evidence="6" id="KW-0408">Iron</keyword>
<dbReference type="Proteomes" id="UP000178082">
    <property type="component" value="Unassembled WGS sequence"/>
</dbReference>
<dbReference type="Pfam" id="PF13186">
    <property type="entry name" value="SPASM"/>
    <property type="match status" value="1"/>
</dbReference>
<dbReference type="InterPro" id="IPR023885">
    <property type="entry name" value="4Fe4S-binding_SPASM_dom"/>
</dbReference>
<dbReference type="InterPro" id="IPR017200">
    <property type="entry name" value="PqqE-like"/>
</dbReference>
<dbReference type="PANTHER" id="PTHR11228:SF7">
    <property type="entry name" value="PQQA PEPTIDE CYCLASE"/>
    <property type="match status" value="1"/>
</dbReference>
<dbReference type="NCBIfam" id="TIGR04250">
    <property type="entry name" value="SCM_rSAM_ScmE"/>
    <property type="match status" value="1"/>
</dbReference>
<dbReference type="GO" id="GO:0046872">
    <property type="term" value="F:metal ion binding"/>
    <property type="evidence" value="ECO:0007669"/>
    <property type="project" value="UniProtKB-KW"/>
</dbReference>
<gene>
    <name evidence="10" type="ORF">A3G31_11395</name>
</gene>
<dbReference type="PROSITE" id="PS01305">
    <property type="entry name" value="MOAA_NIFB_PQQE"/>
    <property type="match status" value="1"/>
</dbReference>
<dbReference type="InterPro" id="IPR026344">
    <property type="entry name" value="SCM_rSAM_ScmE"/>
</dbReference>
<comment type="caution">
    <text evidence="10">The sequence shown here is derived from an EMBL/GenBank/DDBJ whole genome shotgun (WGS) entry which is preliminary data.</text>
</comment>
<dbReference type="STRING" id="1817883.A3G31_11395"/>
<dbReference type="InterPro" id="IPR013785">
    <property type="entry name" value="Aldolase_TIM"/>
</dbReference>
<dbReference type="Gene3D" id="3.20.20.70">
    <property type="entry name" value="Aldolase class I"/>
    <property type="match status" value="1"/>
</dbReference>
<dbReference type="InterPro" id="IPR058240">
    <property type="entry name" value="rSAM_sf"/>
</dbReference>
<dbReference type="AlphaFoldDB" id="A0A1F7SFI6"/>
<keyword evidence="2" id="KW-0004">4Fe-4S</keyword>
<evidence type="ECO:0000256" key="2">
    <source>
        <dbReference type="ARBA" id="ARBA00022485"/>
    </source>
</evidence>
<evidence type="ECO:0000256" key="5">
    <source>
        <dbReference type="ARBA" id="ARBA00023002"/>
    </source>
</evidence>
<keyword evidence="4" id="KW-0479">Metal-binding</keyword>
<dbReference type="PIRSF" id="PIRSF037420">
    <property type="entry name" value="PQQ_syn_pqqE"/>
    <property type="match status" value="1"/>
</dbReference>
<evidence type="ECO:0000256" key="7">
    <source>
        <dbReference type="ARBA" id="ARBA00023014"/>
    </source>
</evidence>
<dbReference type="InterPro" id="IPR007197">
    <property type="entry name" value="rSAM"/>
</dbReference>
<evidence type="ECO:0000259" key="9">
    <source>
        <dbReference type="PROSITE" id="PS51918"/>
    </source>
</evidence>
<dbReference type="InterPro" id="IPR050377">
    <property type="entry name" value="Radical_SAM_PqqE_MftC-like"/>
</dbReference>
<evidence type="ECO:0000313" key="10">
    <source>
        <dbReference type="EMBL" id="OGL52566.1"/>
    </source>
</evidence>
<dbReference type="SFLD" id="SFLDG01386">
    <property type="entry name" value="main_SPASM_domain-containing"/>
    <property type="match status" value="1"/>
</dbReference>
<proteinExistence type="predicted"/>
<reference evidence="10 11" key="1">
    <citation type="journal article" date="2016" name="Nat. Commun.">
        <title>Thousands of microbial genomes shed light on interconnected biogeochemical processes in an aquifer system.</title>
        <authorList>
            <person name="Anantharaman K."/>
            <person name="Brown C.T."/>
            <person name="Hug L.A."/>
            <person name="Sharon I."/>
            <person name="Castelle C.J."/>
            <person name="Probst A.J."/>
            <person name="Thomas B.C."/>
            <person name="Singh A."/>
            <person name="Wilkins M.J."/>
            <person name="Karaoz U."/>
            <person name="Brodie E.L."/>
            <person name="Williams K.H."/>
            <person name="Hubbard S.S."/>
            <person name="Banfield J.F."/>
        </authorList>
    </citation>
    <scope>NUCLEOTIDE SEQUENCE [LARGE SCALE GENOMIC DNA]</scope>
</reference>
<feature type="domain" description="Radical SAM core" evidence="9">
    <location>
        <begin position="4"/>
        <end position="221"/>
    </location>
</feature>
<evidence type="ECO:0000313" key="11">
    <source>
        <dbReference type="Proteomes" id="UP000178082"/>
    </source>
</evidence>
<keyword evidence="7" id="KW-0411">Iron-sulfur</keyword>
<dbReference type="PROSITE" id="PS51918">
    <property type="entry name" value="RADICAL_SAM"/>
    <property type="match status" value="1"/>
</dbReference>
<name>A0A1F7SFI6_9BACT</name>
<dbReference type="PROSITE" id="PS51379">
    <property type="entry name" value="4FE4S_FER_2"/>
    <property type="match status" value="1"/>
</dbReference>
<dbReference type="NCBIfam" id="TIGR04085">
    <property type="entry name" value="rSAM_more_4Fe4S"/>
    <property type="match status" value="1"/>
</dbReference>
<dbReference type="SUPFAM" id="SSF102114">
    <property type="entry name" value="Radical SAM enzymes"/>
    <property type="match status" value="1"/>
</dbReference>
<accession>A0A1F7SFI6</accession>
<dbReference type="GO" id="GO:0051539">
    <property type="term" value="F:4 iron, 4 sulfur cluster binding"/>
    <property type="evidence" value="ECO:0007669"/>
    <property type="project" value="UniProtKB-KW"/>
</dbReference>
<evidence type="ECO:0000259" key="8">
    <source>
        <dbReference type="PROSITE" id="PS51379"/>
    </source>
</evidence>
<evidence type="ECO:0000256" key="6">
    <source>
        <dbReference type="ARBA" id="ARBA00023004"/>
    </source>
</evidence>
<keyword evidence="3" id="KW-0949">S-adenosyl-L-methionine</keyword>
<dbReference type="SFLD" id="SFLDS00029">
    <property type="entry name" value="Radical_SAM"/>
    <property type="match status" value="1"/>
</dbReference>
<dbReference type="CDD" id="cd01335">
    <property type="entry name" value="Radical_SAM"/>
    <property type="match status" value="1"/>
</dbReference>
<evidence type="ECO:0000256" key="1">
    <source>
        <dbReference type="ARBA" id="ARBA00001966"/>
    </source>
</evidence>
<sequence length="376" mass="42112">MKIMKTPQSVDLAITNRCNLRCKYCSHFTSAGDVGQDLPKEKWLKFFEELNHCTVMNVTLQGGEPFCREDLKELINGIVQNRMRFSILSNGTLITDETAAFLASTGRCNGVQISIDGSIPMTHDACRGNGSFYKAMEGIRYLQKHHVTVSVRVTIHRYNVGDLEGVARLLLEEIGLPCFSTSSASYMGLCRQNAEQVQLTAEKRSLAMETLLKLNKKYNGRINASAGPLADGKHWIMMENSRKDGKERIPGRGYLTACGGQPMNKIAVRADGMMVPCIHMSHIELGKINNYKLREVWHNHPELKRIRERCNIPLSDFEFCKGCDYINYCTGNCPALAFTLSGNENHPSPDACLRRFLKEGGKLPDVKLLITSNNIC</sequence>
<dbReference type="GO" id="GO:0016491">
    <property type="term" value="F:oxidoreductase activity"/>
    <property type="evidence" value="ECO:0007669"/>
    <property type="project" value="UniProtKB-KW"/>
</dbReference>
<organism evidence="10 11">
    <name type="scientific">Candidatus Schekmanbacteria bacterium RIFCSPLOWO2_12_FULL_38_15</name>
    <dbReference type="NCBI Taxonomy" id="1817883"/>
    <lineage>
        <taxon>Bacteria</taxon>
        <taxon>Candidatus Schekmaniibacteriota</taxon>
    </lineage>
</organism>
<feature type="domain" description="4Fe-4S ferredoxin-type" evidence="8">
    <location>
        <begin position="311"/>
        <end position="343"/>
    </location>
</feature>
<evidence type="ECO:0000256" key="4">
    <source>
        <dbReference type="ARBA" id="ARBA00022723"/>
    </source>
</evidence>
<dbReference type="PANTHER" id="PTHR11228">
    <property type="entry name" value="RADICAL SAM DOMAIN PROTEIN"/>
    <property type="match status" value="1"/>
</dbReference>
<protein>
    <submittedName>
        <fullName evidence="10">SynChlorMet cassette radical SAM/SPASM protein ScmE</fullName>
    </submittedName>
</protein>
<dbReference type="EMBL" id="MGDI01000031">
    <property type="protein sequence ID" value="OGL52566.1"/>
    <property type="molecule type" value="Genomic_DNA"/>
</dbReference>
<dbReference type="InterPro" id="IPR017896">
    <property type="entry name" value="4Fe4S_Fe-S-bd"/>
</dbReference>